<feature type="compositionally biased region" description="Low complexity" evidence="1">
    <location>
        <begin position="45"/>
        <end position="59"/>
    </location>
</feature>
<feature type="compositionally biased region" description="Gly residues" evidence="1">
    <location>
        <begin position="70"/>
        <end position="83"/>
    </location>
</feature>
<keyword evidence="3" id="KW-1185">Reference proteome</keyword>
<reference evidence="4" key="1">
    <citation type="submission" date="2022-11" db="UniProtKB">
        <authorList>
            <consortium name="WormBaseParasite"/>
        </authorList>
    </citation>
    <scope>IDENTIFICATION</scope>
</reference>
<evidence type="ECO:0000256" key="2">
    <source>
        <dbReference type="SAM" id="SignalP"/>
    </source>
</evidence>
<name>A0A914WDH1_9BILA</name>
<protein>
    <submittedName>
        <fullName evidence="4">Uncharacterized protein</fullName>
    </submittedName>
</protein>
<evidence type="ECO:0000256" key="1">
    <source>
        <dbReference type="SAM" id="MobiDB-lite"/>
    </source>
</evidence>
<proteinExistence type="predicted"/>
<dbReference type="Proteomes" id="UP000887566">
    <property type="component" value="Unplaced"/>
</dbReference>
<accession>A0A914WDH1</accession>
<feature type="chain" id="PRO_5037089177" evidence="2">
    <location>
        <begin position="23"/>
        <end position="228"/>
    </location>
</feature>
<feature type="region of interest" description="Disordered" evidence="1">
    <location>
        <begin position="45"/>
        <end position="93"/>
    </location>
</feature>
<dbReference type="WBParaSite" id="PSAMB.scaffold3941size16328.g23024.t1">
    <property type="protein sequence ID" value="PSAMB.scaffold3941size16328.g23024.t1"/>
    <property type="gene ID" value="PSAMB.scaffold3941size16328.g23024"/>
</dbReference>
<evidence type="ECO:0000313" key="4">
    <source>
        <dbReference type="WBParaSite" id="PSAMB.scaffold3941size16328.g23024.t1"/>
    </source>
</evidence>
<evidence type="ECO:0000313" key="3">
    <source>
        <dbReference type="Proteomes" id="UP000887566"/>
    </source>
</evidence>
<keyword evidence="2" id="KW-0732">Signal</keyword>
<dbReference type="AlphaFoldDB" id="A0A914WDH1"/>
<feature type="signal peptide" evidence="2">
    <location>
        <begin position="1"/>
        <end position="22"/>
    </location>
</feature>
<sequence length="228" mass="24665">MRVGDAKLACCLLLLIIPVAVCLDHRVCKKFQACGAVQYDYSMRTSTSTTTTTTTTTTTAEPPAAEIMGSGEGGLGSGEGSGEGSAETDDGTLEPPLLYDEFVPTVEDEHDTSADPTTSASYELCSCENNETCPLKDMDESRLMHLDSYIALAFCRPVAEEFLMQCTGGRSIIRVIGRVDADETGRTHMVGFEDSLVFCSCSNGRYHRDPIVEPWKKGVLHAFKYSCG</sequence>
<organism evidence="3 4">
    <name type="scientific">Plectus sambesii</name>
    <dbReference type="NCBI Taxonomy" id="2011161"/>
    <lineage>
        <taxon>Eukaryota</taxon>
        <taxon>Metazoa</taxon>
        <taxon>Ecdysozoa</taxon>
        <taxon>Nematoda</taxon>
        <taxon>Chromadorea</taxon>
        <taxon>Plectida</taxon>
        <taxon>Plectina</taxon>
        <taxon>Plectoidea</taxon>
        <taxon>Plectidae</taxon>
        <taxon>Plectus</taxon>
    </lineage>
</organism>